<keyword evidence="1" id="KW-0449">Lipoprotein</keyword>
<name>A0ABT8PVD2_9ENTR</name>
<comment type="caution">
    <text evidence="1">The sequence shown here is derived from an EMBL/GenBank/DDBJ whole genome shotgun (WGS) entry which is preliminary data.</text>
</comment>
<proteinExistence type="predicted"/>
<dbReference type="Proteomes" id="UP001174867">
    <property type="component" value="Unassembled WGS sequence"/>
</dbReference>
<dbReference type="RefSeq" id="WP_301699310.1">
    <property type="nucleotide sequence ID" value="NZ_JAUJYW010000005.1"/>
</dbReference>
<dbReference type="InterPro" id="IPR022262">
    <property type="entry name" value="Lipoprot_put"/>
</dbReference>
<dbReference type="EMBL" id="JAUJYW010000005">
    <property type="protein sequence ID" value="MDN8600308.1"/>
    <property type="molecule type" value="Genomic_DNA"/>
</dbReference>
<sequence>MNTMEQIAPLSCSLLVMLTLSGCSTSQETLLPVDENTTMMSIWGQRSGGGNALADARSQLRRPLTTISAQEQQGYTRTAANEVQSQFRRLPDPDMVMYVYPHLADEGVPVPGYSTVFPLYTQVQYALPGERTEAL</sequence>
<keyword evidence="2" id="KW-1185">Reference proteome</keyword>
<evidence type="ECO:0000313" key="2">
    <source>
        <dbReference type="Proteomes" id="UP001174867"/>
    </source>
</evidence>
<evidence type="ECO:0000313" key="1">
    <source>
        <dbReference type="EMBL" id="MDN8600308.1"/>
    </source>
</evidence>
<dbReference type="NCBIfam" id="TIGR03751">
    <property type="entry name" value="conj_TIGR03751"/>
    <property type="match status" value="1"/>
</dbReference>
<accession>A0ABT8PVD2</accession>
<gene>
    <name evidence="1" type="ORF">Q0A17_12935</name>
</gene>
<reference evidence="1 2" key="1">
    <citation type="submission" date="2023-07" db="EMBL/GenBank/DDBJ databases">
        <title>Citrobacter selenititolerans sp. nov., isolated from seleniferous soil.</title>
        <authorList>
            <person name="Zhang S."/>
            <person name="Li K."/>
            <person name="Peng J."/>
            <person name="Wang H."/>
            <person name="Sun J."/>
            <person name="Guo Y."/>
        </authorList>
    </citation>
    <scope>NUCLEOTIDE SEQUENCE [LARGE SCALE GENOMIC DNA]</scope>
    <source>
        <strain evidence="1 2">S2-9</strain>
    </source>
</reference>
<protein>
    <submittedName>
        <fullName evidence="1">TIGR03751 family conjugal transfer lipoprotein</fullName>
    </submittedName>
</protein>
<organism evidence="1 2">
    <name type="scientific">Citrobacter enshiensis</name>
    <dbReference type="NCBI Taxonomy" id="2971264"/>
    <lineage>
        <taxon>Bacteria</taxon>
        <taxon>Pseudomonadati</taxon>
        <taxon>Pseudomonadota</taxon>
        <taxon>Gammaproteobacteria</taxon>
        <taxon>Enterobacterales</taxon>
        <taxon>Enterobacteriaceae</taxon>
        <taxon>Citrobacter</taxon>
    </lineage>
</organism>